<sequence>MSAVTKFKVSQSREGAQGTSAIARLRLGHTTLDAHRLRLSRDPFCPCTLWLSTLAITTLDLPILLTTSGVHPLLATCCPLPYLCLLEEDRPATTPVIPTQDYSRAHKDPKEATKIYGSL</sequence>
<dbReference type="Proteomes" id="UP000324222">
    <property type="component" value="Unassembled WGS sequence"/>
</dbReference>
<dbReference type="EMBL" id="VSRR010062749">
    <property type="protein sequence ID" value="MPC83522.1"/>
    <property type="molecule type" value="Genomic_DNA"/>
</dbReference>
<gene>
    <name evidence="1" type="ORF">E2C01_078234</name>
</gene>
<reference evidence="1 2" key="1">
    <citation type="submission" date="2019-05" db="EMBL/GenBank/DDBJ databases">
        <title>Another draft genome of Portunus trituberculatus and its Hox gene families provides insights of decapod evolution.</title>
        <authorList>
            <person name="Jeong J.-H."/>
            <person name="Song I."/>
            <person name="Kim S."/>
            <person name="Choi T."/>
            <person name="Kim D."/>
            <person name="Ryu S."/>
            <person name="Kim W."/>
        </authorList>
    </citation>
    <scope>NUCLEOTIDE SEQUENCE [LARGE SCALE GENOMIC DNA]</scope>
    <source>
        <tissue evidence="1">Muscle</tissue>
    </source>
</reference>
<dbReference type="AlphaFoldDB" id="A0A5B7II69"/>
<proteinExistence type="predicted"/>
<name>A0A5B7II69_PORTR</name>
<comment type="caution">
    <text evidence="1">The sequence shown here is derived from an EMBL/GenBank/DDBJ whole genome shotgun (WGS) entry which is preliminary data.</text>
</comment>
<protein>
    <submittedName>
        <fullName evidence="1">Uncharacterized protein</fullName>
    </submittedName>
</protein>
<accession>A0A5B7II69</accession>
<organism evidence="1 2">
    <name type="scientific">Portunus trituberculatus</name>
    <name type="common">Swimming crab</name>
    <name type="synonym">Neptunus trituberculatus</name>
    <dbReference type="NCBI Taxonomy" id="210409"/>
    <lineage>
        <taxon>Eukaryota</taxon>
        <taxon>Metazoa</taxon>
        <taxon>Ecdysozoa</taxon>
        <taxon>Arthropoda</taxon>
        <taxon>Crustacea</taxon>
        <taxon>Multicrustacea</taxon>
        <taxon>Malacostraca</taxon>
        <taxon>Eumalacostraca</taxon>
        <taxon>Eucarida</taxon>
        <taxon>Decapoda</taxon>
        <taxon>Pleocyemata</taxon>
        <taxon>Brachyura</taxon>
        <taxon>Eubrachyura</taxon>
        <taxon>Portunoidea</taxon>
        <taxon>Portunidae</taxon>
        <taxon>Portuninae</taxon>
        <taxon>Portunus</taxon>
    </lineage>
</organism>
<evidence type="ECO:0000313" key="2">
    <source>
        <dbReference type="Proteomes" id="UP000324222"/>
    </source>
</evidence>
<evidence type="ECO:0000313" key="1">
    <source>
        <dbReference type="EMBL" id="MPC83522.1"/>
    </source>
</evidence>
<keyword evidence="2" id="KW-1185">Reference proteome</keyword>